<name>A0A4Q8LE18_9GAMM</name>
<reference evidence="1 2" key="1">
    <citation type="submission" date="2019-02" db="EMBL/GenBank/DDBJ databases">
        <title>WGS of Pseudoxanthomonas species novum from clinical isolates.</title>
        <authorList>
            <person name="Bernier A.-M."/>
            <person name="Bernard K."/>
            <person name="Vachon A."/>
        </authorList>
    </citation>
    <scope>NUCLEOTIDE SEQUENCE [LARGE SCALE GENOMIC DNA]</scope>
    <source>
        <strain evidence="1 2">NML171200</strain>
    </source>
</reference>
<dbReference type="AlphaFoldDB" id="A0A4Q8LE18"/>
<proteinExistence type="predicted"/>
<dbReference type="OrthoDB" id="9816400at2"/>
<dbReference type="Proteomes" id="UP000292627">
    <property type="component" value="Unassembled WGS sequence"/>
</dbReference>
<accession>A0A4Q8LE18</accession>
<protein>
    <submittedName>
        <fullName evidence="1">Uncharacterized protein</fullName>
    </submittedName>
</protein>
<dbReference type="EMBL" id="SHMC01000002">
    <property type="protein sequence ID" value="TAA26825.1"/>
    <property type="molecule type" value="Genomic_DNA"/>
</dbReference>
<sequence>MTKVAGDMSSMASALRDTSANAIPANAMTSQQLSAAYPGIGAGTLAGVPTSGPTQVIVNVSHPGFNSQSTLSWGLGHETGHAVLGYKDQVFNGFKAYKFGGPDEQNSFQNLPSTQRLTNPDHLMDFAQ</sequence>
<evidence type="ECO:0000313" key="2">
    <source>
        <dbReference type="Proteomes" id="UP000292627"/>
    </source>
</evidence>
<organism evidence="1 2">
    <name type="scientific">Pseudoxanthomonas winnipegensis</name>
    <dbReference type="NCBI Taxonomy" id="2480810"/>
    <lineage>
        <taxon>Bacteria</taxon>
        <taxon>Pseudomonadati</taxon>
        <taxon>Pseudomonadota</taxon>
        <taxon>Gammaproteobacteria</taxon>
        <taxon>Lysobacterales</taxon>
        <taxon>Lysobacteraceae</taxon>
        <taxon>Pseudoxanthomonas</taxon>
    </lineage>
</organism>
<gene>
    <name evidence="1" type="ORF">EA660_06330</name>
</gene>
<comment type="caution">
    <text evidence="1">The sequence shown here is derived from an EMBL/GenBank/DDBJ whole genome shotgun (WGS) entry which is preliminary data.</text>
</comment>
<dbReference type="RefSeq" id="WP_130550678.1">
    <property type="nucleotide sequence ID" value="NZ_SHMC01000002.1"/>
</dbReference>
<evidence type="ECO:0000313" key="1">
    <source>
        <dbReference type="EMBL" id="TAA26825.1"/>
    </source>
</evidence>